<reference evidence="1 2" key="1">
    <citation type="journal article" date="2021" name="Elife">
        <title>Chloroplast acquisition without the gene transfer in kleptoplastic sea slugs, Plakobranchus ocellatus.</title>
        <authorList>
            <person name="Maeda T."/>
            <person name="Takahashi S."/>
            <person name="Yoshida T."/>
            <person name="Shimamura S."/>
            <person name="Takaki Y."/>
            <person name="Nagai Y."/>
            <person name="Toyoda A."/>
            <person name="Suzuki Y."/>
            <person name="Arimoto A."/>
            <person name="Ishii H."/>
            <person name="Satoh N."/>
            <person name="Nishiyama T."/>
            <person name="Hasebe M."/>
            <person name="Maruyama T."/>
            <person name="Minagawa J."/>
            <person name="Obokata J."/>
            <person name="Shigenobu S."/>
        </authorList>
    </citation>
    <scope>NUCLEOTIDE SEQUENCE [LARGE SCALE GENOMIC DNA]</scope>
</reference>
<dbReference type="Proteomes" id="UP000735302">
    <property type="component" value="Unassembled WGS sequence"/>
</dbReference>
<proteinExistence type="predicted"/>
<sequence length="88" mass="10164">MVVAMYCRKAKLRLPLKSIVQDYKSGKARLVTMLEDAEDLTVRSIQRQLRTGRKWNVNKAVNWAKEGLKMKGVLVSLTLEGKDWDQEE</sequence>
<evidence type="ECO:0000313" key="2">
    <source>
        <dbReference type="Proteomes" id="UP000735302"/>
    </source>
</evidence>
<accession>A0AAV4AVP6</accession>
<protein>
    <submittedName>
        <fullName evidence="1">Polyprotein</fullName>
    </submittedName>
</protein>
<organism evidence="1 2">
    <name type="scientific">Plakobranchus ocellatus</name>
    <dbReference type="NCBI Taxonomy" id="259542"/>
    <lineage>
        <taxon>Eukaryota</taxon>
        <taxon>Metazoa</taxon>
        <taxon>Spiralia</taxon>
        <taxon>Lophotrochozoa</taxon>
        <taxon>Mollusca</taxon>
        <taxon>Gastropoda</taxon>
        <taxon>Heterobranchia</taxon>
        <taxon>Euthyneura</taxon>
        <taxon>Panpulmonata</taxon>
        <taxon>Sacoglossa</taxon>
        <taxon>Placobranchoidea</taxon>
        <taxon>Plakobranchidae</taxon>
        <taxon>Plakobranchus</taxon>
    </lineage>
</organism>
<comment type="caution">
    <text evidence="1">The sequence shown here is derived from an EMBL/GenBank/DDBJ whole genome shotgun (WGS) entry which is preliminary data.</text>
</comment>
<name>A0AAV4AVP6_9GAST</name>
<evidence type="ECO:0000313" key="1">
    <source>
        <dbReference type="EMBL" id="GFO11360.1"/>
    </source>
</evidence>
<dbReference type="AlphaFoldDB" id="A0AAV4AVP6"/>
<gene>
    <name evidence="1" type="ORF">PoB_003786500</name>
</gene>
<keyword evidence="2" id="KW-1185">Reference proteome</keyword>
<dbReference type="EMBL" id="BLXT01004280">
    <property type="protein sequence ID" value="GFO11360.1"/>
    <property type="molecule type" value="Genomic_DNA"/>
</dbReference>